<accession>A0A803NY53</accession>
<dbReference type="InterPro" id="IPR035979">
    <property type="entry name" value="RBD_domain_sf"/>
</dbReference>
<evidence type="ECO:0000313" key="6">
    <source>
        <dbReference type="EnsemblPlants" id="cds.evm.model.02.2603"/>
    </source>
</evidence>
<keyword evidence="3" id="KW-0694">RNA-binding</keyword>
<keyword evidence="2" id="KW-0539">Nucleus</keyword>
<dbReference type="SMART" id="SM00360">
    <property type="entry name" value="RRM"/>
    <property type="match status" value="2"/>
</dbReference>
<dbReference type="GO" id="GO:0010468">
    <property type="term" value="P:regulation of gene expression"/>
    <property type="evidence" value="ECO:0007669"/>
    <property type="project" value="TreeGrafter"/>
</dbReference>
<dbReference type="CDD" id="cd22671">
    <property type="entry name" value="FHA_APTX-like"/>
    <property type="match status" value="1"/>
</dbReference>
<dbReference type="EnsemblPlants" id="evm.model.02.2603">
    <property type="protein sequence ID" value="cds.evm.model.02.2603"/>
    <property type="gene ID" value="evm.TU.02.2603"/>
</dbReference>
<dbReference type="OMA" id="HEGSHYG"/>
<reference evidence="6" key="1">
    <citation type="submission" date="2018-11" db="EMBL/GenBank/DDBJ databases">
        <authorList>
            <person name="Grassa J C."/>
        </authorList>
    </citation>
    <scope>NUCLEOTIDE SEQUENCE [LARGE SCALE GENOMIC DNA]</scope>
</reference>
<evidence type="ECO:0000259" key="5">
    <source>
        <dbReference type="PROSITE" id="PS50102"/>
    </source>
</evidence>
<keyword evidence="7" id="KW-1185">Reference proteome</keyword>
<proteinExistence type="predicted"/>
<dbReference type="GO" id="GO:0005654">
    <property type="term" value="C:nucleoplasm"/>
    <property type="evidence" value="ECO:0007669"/>
    <property type="project" value="TreeGrafter"/>
</dbReference>
<feature type="region of interest" description="Disordered" evidence="4">
    <location>
        <begin position="518"/>
        <end position="538"/>
    </location>
</feature>
<feature type="domain" description="RRM" evidence="5">
    <location>
        <begin position="231"/>
        <end position="307"/>
    </location>
</feature>
<feature type="compositionally biased region" description="Polar residues" evidence="4">
    <location>
        <begin position="402"/>
        <end position="413"/>
    </location>
</feature>
<dbReference type="GO" id="GO:0003723">
    <property type="term" value="F:RNA binding"/>
    <property type="evidence" value="ECO:0007669"/>
    <property type="project" value="UniProtKB-UniRule"/>
</dbReference>
<dbReference type="Pfam" id="PF00076">
    <property type="entry name" value="RRM_1"/>
    <property type="match status" value="2"/>
</dbReference>
<feature type="region of interest" description="Disordered" evidence="4">
    <location>
        <begin position="402"/>
        <end position="426"/>
    </location>
</feature>
<dbReference type="Gene3D" id="3.30.70.330">
    <property type="match status" value="2"/>
</dbReference>
<dbReference type="Gene3D" id="2.60.200.20">
    <property type="match status" value="1"/>
</dbReference>
<dbReference type="InterPro" id="IPR012677">
    <property type="entry name" value="Nucleotide-bd_a/b_plait_sf"/>
</dbReference>
<dbReference type="Proteomes" id="UP000596661">
    <property type="component" value="Chromosome 2"/>
</dbReference>
<sequence length="538" mass="59285">MEIEGQDGAKIDLHDDHKTVFGRGFGISTDDRTVSRRHFALEVKPDSIQSEPRVWFEVLGRNPVWVWSKSEEEVRVFTRSEKGELAPGDWFCVSGKGPIWFKLSKIGVEGGEKKMGLESESELTERLGSVSEFESFDVSGIDPVKEFGLVVMGHEFDYYPKHMIRDVKNWDCSQCLVNFSIPLSLAGPGIVEEASEKFQSLATMGSELDQYENGAAIVDLPTGPNYSASGRKLFVGGVSWSTSKGQFEKYFSQFGEITDAVIILNKHSGNPRGFGFVTFANPTDADKVIEQDHVIDGKKVDVKRTVPKDSMKAPSDKKMIFVGGLSVCLSNDQLEEYFKKYDDIVRTQIIRCPKSGRSRGFGFVTFSSEDAVEKILKEDTVHVLGGKKVELKKFNPESAGNNYSNNAATTKSNEASAAGAGHEGSHYGDQYNGKMEQVYWDHEAYCNFGASYYGNYPGFYGFHGAYLYGPPAYIPYTPMHVYVNGADHCVMHSGYGCCTSGYGCSNMSGNHLGNSSNPNGEFGGSSGSNAGNYRPIRK</sequence>
<organism evidence="6 7">
    <name type="scientific">Cannabis sativa</name>
    <name type="common">Hemp</name>
    <name type="synonym">Marijuana</name>
    <dbReference type="NCBI Taxonomy" id="3483"/>
    <lineage>
        <taxon>Eukaryota</taxon>
        <taxon>Viridiplantae</taxon>
        <taxon>Streptophyta</taxon>
        <taxon>Embryophyta</taxon>
        <taxon>Tracheophyta</taxon>
        <taxon>Spermatophyta</taxon>
        <taxon>Magnoliopsida</taxon>
        <taxon>eudicotyledons</taxon>
        <taxon>Gunneridae</taxon>
        <taxon>Pentapetalae</taxon>
        <taxon>rosids</taxon>
        <taxon>fabids</taxon>
        <taxon>Rosales</taxon>
        <taxon>Cannabaceae</taxon>
        <taxon>Cannabis</taxon>
    </lineage>
</organism>
<dbReference type="SUPFAM" id="SSF54928">
    <property type="entry name" value="RNA-binding domain, RBD"/>
    <property type="match status" value="1"/>
</dbReference>
<evidence type="ECO:0000256" key="3">
    <source>
        <dbReference type="PROSITE-ProRule" id="PRU00176"/>
    </source>
</evidence>
<evidence type="ECO:0000313" key="7">
    <source>
        <dbReference type="Proteomes" id="UP000596661"/>
    </source>
</evidence>
<dbReference type="InterPro" id="IPR000504">
    <property type="entry name" value="RRM_dom"/>
</dbReference>
<dbReference type="AlphaFoldDB" id="A0A803NY53"/>
<dbReference type="PANTHER" id="PTHR48033:SF10">
    <property type="entry name" value="RNA-BINDING PROTEIN SQUID"/>
    <property type="match status" value="1"/>
</dbReference>
<dbReference type="SUPFAM" id="SSF49879">
    <property type="entry name" value="SMAD/FHA domain"/>
    <property type="match status" value="1"/>
</dbReference>
<dbReference type="GO" id="GO:0000785">
    <property type="term" value="C:chromatin"/>
    <property type="evidence" value="ECO:0007669"/>
    <property type="project" value="TreeGrafter"/>
</dbReference>
<evidence type="ECO:0000256" key="1">
    <source>
        <dbReference type="ARBA" id="ARBA00004123"/>
    </source>
</evidence>
<dbReference type="EMBL" id="UZAU01000235">
    <property type="status" value="NOT_ANNOTATED_CDS"/>
    <property type="molecule type" value="Genomic_DNA"/>
</dbReference>
<feature type="domain" description="RRM" evidence="5">
    <location>
        <begin position="318"/>
        <end position="396"/>
    </location>
</feature>
<name>A0A803NY53_CANSA</name>
<comment type="subcellular location">
    <subcellularLocation>
        <location evidence="1">Nucleus</location>
    </subcellularLocation>
</comment>
<protein>
    <recommendedName>
        <fullName evidence="5">RRM domain-containing protein</fullName>
    </recommendedName>
</protein>
<dbReference type="Gramene" id="evm.model.02.2603">
    <property type="protein sequence ID" value="cds.evm.model.02.2603"/>
    <property type="gene ID" value="evm.TU.02.2603"/>
</dbReference>
<dbReference type="PROSITE" id="PS50102">
    <property type="entry name" value="RRM"/>
    <property type="match status" value="2"/>
</dbReference>
<reference evidence="6" key="2">
    <citation type="submission" date="2021-03" db="UniProtKB">
        <authorList>
            <consortium name="EnsemblPlants"/>
        </authorList>
    </citation>
    <scope>IDENTIFICATION</scope>
</reference>
<evidence type="ECO:0000256" key="2">
    <source>
        <dbReference type="ARBA" id="ARBA00023242"/>
    </source>
</evidence>
<dbReference type="PANTHER" id="PTHR48033">
    <property type="entry name" value="RNA-BINDING (RRM/RBD/RNP MOTIFS) FAMILY PROTEIN"/>
    <property type="match status" value="1"/>
</dbReference>
<evidence type="ECO:0000256" key="4">
    <source>
        <dbReference type="SAM" id="MobiDB-lite"/>
    </source>
</evidence>
<dbReference type="InterPro" id="IPR008984">
    <property type="entry name" value="SMAD_FHA_dom_sf"/>
</dbReference>